<dbReference type="EMBL" id="CAJNOU010004770">
    <property type="protein sequence ID" value="CAF1454523.1"/>
    <property type="molecule type" value="Genomic_DNA"/>
</dbReference>
<dbReference type="Proteomes" id="UP000663889">
    <property type="component" value="Unassembled WGS sequence"/>
</dbReference>
<evidence type="ECO:0000313" key="3">
    <source>
        <dbReference type="Proteomes" id="UP000663889"/>
    </source>
</evidence>
<gene>
    <name evidence="2" type="ORF">SEV965_LOCUS33858</name>
</gene>
<evidence type="ECO:0000313" key="2">
    <source>
        <dbReference type="EMBL" id="CAF1454523.1"/>
    </source>
</evidence>
<organism evidence="2 3">
    <name type="scientific">Rotaria sordida</name>
    <dbReference type="NCBI Taxonomy" id="392033"/>
    <lineage>
        <taxon>Eukaryota</taxon>
        <taxon>Metazoa</taxon>
        <taxon>Spiralia</taxon>
        <taxon>Gnathifera</taxon>
        <taxon>Rotifera</taxon>
        <taxon>Eurotatoria</taxon>
        <taxon>Bdelloidea</taxon>
        <taxon>Philodinida</taxon>
        <taxon>Philodinidae</taxon>
        <taxon>Rotaria</taxon>
    </lineage>
</organism>
<sequence length="264" mass="30464">QSLKGSYTKHSKMEVETMLQEDGETITRTIAKNRQSGKRKNKWKSNLLRLGVGALAIMFLAKPEEETIPKAIKIQVKQAVMPYIEPRQMDRNMPRTMDAPYWISPNSRCALCINRIGLVQMPGEYGTSIQDGMRTRALSNDGRYRQHMSATATELTSTGCNLAQDVNVWIDLNDDGKFDESEIGAPYRWPVTSYMAEGIYDIQIYVPLIDDRYIRNGPHRMRISVVPSNYYRNTCNYYEYDESREYMVTIIPRMQYSCKYSSVS</sequence>
<protein>
    <recommendedName>
        <fullName evidence="1">GEVED domain-containing protein</fullName>
    </recommendedName>
</protein>
<dbReference type="AlphaFoldDB" id="A0A815PU28"/>
<accession>A0A815PU28</accession>
<proteinExistence type="predicted"/>
<dbReference type="InterPro" id="IPR045474">
    <property type="entry name" value="GEVED"/>
</dbReference>
<feature type="non-terminal residue" evidence="2">
    <location>
        <position position="1"/>
    </location>
</feature>
<reference evidence="2" key="1">
    <citation type="submission" date="2021-02" db="EMBL/GenBank/DDBJ databases">
        <authorList>
            <person name="Nowell W R."/>
        </authorList>
    </citation>
    <scope>NUCLEOTIDE SEQUENCE</scope>
</reference>
<feature type="domain" description="GEVED" evidence="1">
    <location>
        <begin position="166"/>
        <end position="249"/>
    </location>
</feature>
<comment type="caution">
    <text evidence="2">The sequence shown here is derived from an EMBL/GenBank/DDBJ whole genome shotgun (WGS) entry which is preliminary data.</text>
</comment>
<name>A0A815PU28_9BILA</name>
<evidence type="ECO:0000259" key="1">
    <source>
        <dbReference type="Pfam" id="PF20009"/>
    </source>
</evidence>
<dbReference type="Pfam" id="PF20009">
    <property type="entry name" value="GEVED"/>
    <property type="match status" value="1"/>
</dbReference>